<dbReference type="EMBL" id="CM007649">
    <property type="protein sequence ID" value="ONM30685.1"/>
    <property type="molecule type" value="Genomic_DNA"/>
</dbReference>
<accession>A0A1D6MNJ1</accession>
<keyword evidence="1" id="KW-0413">Isomerase</keyword>
<name>A0A1D6MNJ1_MAIZE</name>
<gene>
    <name evidence="1" type="ORF">ZEAMMB73_Zm00001d040163</name>
</gene>
<organism evidence="1">
    <name type="scientific">Zea mays</name>
    <name type="common">Maize</name>
    <dbReference type="NCBI Taxonomy" id="4577"/>
    <lineage>
        <taxon>Eukaryota</taxon>
        <taxon>Viridiplantae</taxon>
        <taxon>Streptophyta</taxon>
        <taxon>Embryophyta</taxon>
        <taxon>Tracheophyta</taxon>
        <taxon>Spermatophyta</taxon>
        <taxon>Magnoliopsida</taxon>
        <taxon>Liliopsida</taxon>
        <taxon>Poales</taxon>
        <taxon>Poaceae</taxon>
        <taxon>PACMAD clade</taxon>
        <taxon>Panicoideae</taxon>
        <taxon>Andropogonodae</taxon>
        <taxon>Andropogoneae</taxon>
        <taxon>Tripsacinae</taxon>
        <taxon>Zea</taxon>
    </lineage>
</organism>
<evidence type="ECO:0000313" key="1">
    <source>
        <dbReference type="EMBL" id="ONM30685.1"/>
    </source>
</evidence>
<dbReference type="AlphaFoldDB" id="A0A1D6MNJ1"/>
<dbReference type="GO" id="GO:0016853">
    <property type="term" value="F:isomerase activity"/>
    <property type="evidence" value="ECO:0007669"/>
    <property type="project" value="UniProtKB-KW"/>
</dbReference>
<sequence length="104" mass="12158">MGWPKAYLDCWFNWFHRNTGKGIYRILMYEICQSITLIDQTIANWCLCICLEPIELVYFACGSFIVVPCNNILILLELVGKSNQHVAHNSLFDVNQHLLPYDKY</sequence>
<reference evidence="1" key="1">
    <citation type="submission" date="2015-12" db="EMBL/GenBank/DDBJ databases">
        <title>Update maize B73 reference genome by single molecule sequencing technologies.</title>
        <authorList>
            <consortium name="Maize Genome Sequencing Project"/>
            <person name="Ware D."/>
        </authorList>
    </citation>
    <scope>NUCLEOTIDE SEQUENCE [LARGE SCALE GENOMIC DNA]</scope>
    <source>
        <tissue evidence="1">Seedling</tissue>
    </source>
</reference>
<protein>
    <submittedName>
        <fullName evidence="1">Deoxy xylulose reductoisomerase1</fullName>
    </submittedName>
</protein>
<proteinExistence type="predicted"/>